<reference evidence="2 3" key="1">
    <citation type="submission" date="2019-03" db="EMBL/GenBank/DDBJ databases">
        <title>Genomic Encyclopedia of Type Strains, Phase IV (KMG-IV): sequencing the most valuable type-strain genomes for metagenomic binning, comparative biology and taxonomic classification.</title>
        <authorList>
            <person name="Goeker M."/>
        </authorList>
    </citation>
    <scope>NUCLEOTIDE SEQUENCE [LARGE SCALE GENOMIC DNA]</scope>
    <source>
        <strain evidence="2 3">DSM 25082</strain>
    </source>
</reference>
<name>A0A4R6NBR2_9BURK</name>
<dbReference type="OrthoDB" id="9801454at2"/>
<dbReference type="RefSeq" id="WP_133602013.1">
    <property type="nucleotide sequence ID" value="NZ_JAUFPJ010000001.1"/>
</dbReference>
<protein>
    <submittedName>
        <fullName evidence="2">Nicotinamide-nucleotide amidase</fullName>
    </submittedName>
</protein>
<organism evidence="2 3">
    <name type="scientific">Roseateles asaccharophilus</name>
    <dbReference type="NCBI Taxonomy" id="582607"/>
    <lineage>
        <taxon>Bacteria</taxon>
        <taxon>Pseudomonadati</taxon>
        <taxon>Pseudomonadota</taxon>
        <taxon>Betaproteobacteria</taxon>
        <taxon>Burkholderiales</taxon>
        <taxon>Sphaerotilaceae</taxon>
        <taxon>Roseateles</taxon>
    </lineage>
</organism>
<dbReference type="NCBIfam" id="TIGR00199">
    <property type="entry name" value="PncC_domain"/>
    <property type="match status" value="1"/>
</dbReference>
<keyword evidence="3" id="KW-1185">Reference proteome</keyword>
<comment type="caution">
    <text evidence="2">The sequence shown here is derived from an EMBL/GenBank/DDBJ whole genome shotgun (WGS) entry which is preliminary data.</text>
</comment>
<dbReference type="AlphaFoldDB" id="A0A4R6NBR2"/>
<evidence type="ECO:0000313" key="3">
    <source>
        <dbReference type="Proteomes" id="UP000295357"/>
    </source>
</evidence>
<dbReference type="SUPFAM" id="SSF142433">
    <property type="entry name" value="CinA-like"/>
    <property type="match status" value="1"/>
</dbReference>
<dbReference type="EMBL" id="SNXE01000001">
    <property type="protein sequence ID" value="TDP13101.1"/>
    <property type="molecule type" value="Genomic_DNA"/>
</dbReference>
<proteinExistence type="predicted"/>
<dbReference type="Proteomes" id="UP000295357">
    <property type="component" value="Unassembled WGS sequence"/>
</dbReference>
<dbReference type="Pfam" id="PF02464">
    <property type="entry name" value="CinA"/>
    <property type="match status" value="1"/>
</dbReference>
<dbReference type="Gene3D" id="3.90.950.20">
    <property type="entry name" value="CinA-like"/>
    <property type="match status" value="1"/>
</dbReference>
<evidence type="ECO:0000313" key="2">
    <source>
        <dbReference type="EMBL" id="TDP13101.1"/>
    </source>
</evidence>
<gene>
    <name evidence="2" type="ORF">DFR39_101575</name>
</gene>
<dbReference type="InterPro" id="IPR036653">
    <property type="entry name" value="CinA-like_C"/>
</dbReference>
<accession>A0A4R6NBR2</accession>
<sequence>MLFPEEHELIERIAVALIRRRERMGTAESCTGGLIAAACTSLSGSSQWFERGVVSYSNQAKTELLGVPAALIDLHGAVSAEVAAHMARGLLAHAPLDWALAVTGIAGPSGGSAEKPVGTVWLALAHGCEPPRVWQEHFAGDRHAVRVATLRSGLMALCEALEDREA</sequence>
<feature type="domain" description="CinA C-terminal" evidence="1">
    <location>
        <begin position="8"/>
        <end position="160"/>
    </location>
</feature>
<dbReference type="InterPro" id="IPR008136">
    <property type="entry name" value="CinA_C"/>
</dbReference>
<evidence type="ECO:0000259" key="1">
    <source>
        <dbReference type="Pfam" id="PF02464"/>
    </source>
</evidence>